<feature type="domain" description="Aminoglycoside phosphotransferase" evidence="1">
    <location>
        <begin position="101"/>
        <end position="297"/>
    </location>
</feature>
<evidence type="ECO:0000313" key="3">
    <source>
        <dbReference type="Proteomes" id="UP001485043"/>
    </source>
</evidence>
<organism evidence="2 3">
    <name type="scientific">Apatococcus fuscideae</name>
    <dbReference type="NCBI Taxonomy" id="2026836"/>
    <lineage>
        <taxon>Eukaryota</taxon>
        <taxon>Viridiplantae</taxon>
        <taxon>Chlorophyta</taxon>
        <taxon>core chlorophytes</taxon>
        <taxon>Trebouxiophyceae</taxon>
        <taxon>Chlorellales</taxon>
        <taxon>Chlorellaceae</taxon>
        <taxon>Apatococcus</taxon>
    </lineage>
</organism>
<dbReference type="Gene3D" id="3.90.1200.10">
    <property type="match status" value="1"/>
</dbReference>
<dbReference type="EMBL" id="JALJOV010000050">
    <property type="protein sequence ID" value="KAK9868021.1"/>
    <property type="molecule type" value="Genomic_DNA"/>
</dbReference>
<comment type="caution">
    <text evidence="2">The sequence shown here is derived from an EMBL/GenBank/DDBJ whole genome shotgun (WGS) entry which is preliminary data.</text>
</comment>
<dbReference type="InterPro" id="IPR011009">
    <property type="entry name" value="Kinase-like_dom_sf"/>
</dbReference>
<dbReference type="InterPro" id="IPR002575">
    <property type="entry name" value="Aminoglycoside_PTrfase"/>
</dbReference>
<sequence>MHQRAAGRPAMREELLLALACQQANLRYPESSERSLVRTCEGLVFVTNEHALKFYFHKAKALAYVTWQHEVAAYKALAKSISGSAVPKLLWAGHLPLQEAAEQIACQLGAIVGSIHSMPLPRDAMGKLRTWWHSGQEVWSSEAGVEIWQGRPTQLTNDQHGWQSKVNPWSPFVAWLQLQRARLSSACQEGQSMAMACPAADTYVPADAAVLVGVINGVSGPAPDHMPSWLHEDIGPANILVNSSSSSRPDYKFLHVLDFADGGHGDPLSDIVILHLYTLHCQPALLKSFMTAYRTTFALDSEKRRPPWEKLNGVCPSFRACCYMLMDKYLFDQLAACNTPCDLASPTDIQQAVWGYLDHP</sequence>
<gene>
    <name evidence="2" type="ORF">WJX84_009099</name>
</gene>
<proteinExistence type="predicted"/>
<dbReference type="AlphaFoldDB" id="A0AAW1THP0"/>
<protein>
    <recommendedName>
        <fullName evidence="1">Aminoglycoside phosphotransferase domain-containing protein</fullName>
    </recommendedName>
</protein>
<reference evidence="2 3" key="1">
    <citation type="journal article" date="2024" name="Nat. Commun.">
        <title>Phylogenomics reveals the evolutionary origins of lichenization in chlorophyte algae.</title>
        <authorList>
            <person name="Puginier C."/>
            <person name="Libourel C."/>
            <person name="Otte J."/>
            <person name="Skaloud P."/>
            <person name="Haon M."/>
            <person name="Grisel S."/>
            <person name="Petersen M."/>
            <person name="Berrin J.G."/>
            <person name="Delaux P.M."/>
            <person name="Dal Grande F."/>
            <person name="Keller J."/>
        </authorList>
    </citation>
    <scope>NUCLEOTIDE SEQUENCE [LARGE SCALE GENOMIC DNA]</scope>
    <source>
        <strain evidence="2 3">SAG 2523</strain>
    </source>
</reference>
<dbReference type="Pfam" id="PF01636">
    <property type="entry name" value="APH"/>
    <property type="match status" value="1"/>
</dbReference>
<name>A0AAW1THP0_9CHLO</name>
<evidence type="ECO:0000313" key="2">
    <source>
        <dbReference type="EMBL" id="KAK9868021.1"/>
    </source>
</evidence>
<evidence type="ECO:0000259" key="1">
    <source>
        <dbReference type="Pfam" id="PF01636"/>
    </source>
</evidence>
<dbReference type="SUPFAM" id="SSF56112">
    <property type="entry name" value="Protein kinase-like (PK-like)"/>
    <property type="match status" value="1"/>
</dbReference>
<accession>A0AAW1THP0</accession>
<dbReference type="Proteomes" id="UP001485043">
    <property type="component" value="Unassembled WGS sequence"/>
</dbReference>
<keyword evidence="3" id="KW-1185">Reference proteome</keyword>